<dbReference type="Pfam" id="PF00082">
    <property type="entry name" value="Peptidase_S8"/>
    <property type="match status" value="1"/>
</dbReference>
<feature type="domain" description="Peptidase S8/S53" evidence="8">
    <location>
        <begin position="135"/>
        <end position="395"/>
    </location>
</feature>
<dbReference type="RefSeq" id="WP_190828248.1">
    <property type="nucleotide sequence ID" value="NZ_CAWPPI010000048.1"/>
</dbReference>
<dbReference type="Gene3D" id="3.40.50.200">
    <property type="entry name" value="Peptidase S8/S53 domain"/>
    <property type="match status" value="1"/>
</dbReference>
<dbReference type="PROSITE" id="PS00137">
    <property type="entry name" value="SUBTILASE_HIS"/>
    <property type="match status" value="1"/>
</dbReference>
<dbReference type="PROSITE" id="PS51892">
    <property type="entry name" value="SUBTILASE"/>
    <property type="match status" value="1"/>
</dbReference>
<evidence type="ECO:0000256" key="7">
    <source>
        <dbReference type="RuleBase" id="RU003355"/>
    </source>
</evidence>
<dbReference type="InterPro" id="IPR051048">
    <property type="entry name" value="Peptidase_S8/S53_subtilisin"/>
</dbReference>
<dbReference type="InterPro" id="IPR023828">
    <property type="entry name" value="Peptidase_S8_Ser-AS"/>
</dbReference>
<dbReference type="PANTHER" id="PTHR43399:SF4">
    <property type="entry name" value="CELL WALL-ASSOCIATED PROTEASE"/>
    <property type="match status" value="1"/>
</dbReference>
<keyword evidence="2 6" id="KW-0645">Protease</keyword>
<feature type="active site" description="Charge relay system" evidence="5 6">
    <location>
        <position position="359"/>
    </location>
</feature>
<dbReference type="InterPro" id="IPR015500">
    <property type="entry name" value="Peptidase_S8_subtilisin-rel"/>
</dbReference>
<evidence type="ECO:0000313" key="10">
    <source>
        <dbReference type="Proteomes" id="UP000629098"/>
    </source>
</evidence>
<reference evidence="9" key="1">
    <citation type="submission" date="2020-09" db="EMBL/GenBank/DDBJ databases">
        <title>Iningainema tapete sp. nov. (Scytonemataceae, Cyanobacteria) from greenhouses in central Florida (USA) produces two types of nodularin with biosynthetic potential for microcystin-LR and anabaenopeptins.</title>
        <authorList>
            <person name="Berthold D.E."/>
            <person name="Lefler F.W."/>
            <person name="Huang I.-S."/>
            <person name="Abdulla H."/>
            <person name="Zimba P.V."/>
            <person name="Laughinghouse H.D. IV."/>
        </authorList>
    </citation>
    <scope>NUCLEOTIDE SEQUENCE</scope>
    <source>
        <strain evidence="9">BLCCT55</strain>
    </source>
</reference>
<dbReference type="InterPro" id="IPR023827">
    <property type="entry name" value="Peptidase_S8_Asp-AS"/>
</dbReference>
<evidence type="ECO:0000313" key="9">
    <source>
        <dbReference type="EMBL" id="MBD2772993.1"/>
    </source>
</evidence>
<dbReference type="InterPro" id="IPR022398">
    <property type="entry name" value="Peptidase_S8_His-AS"/>
</dbReference>
<dbReference type="InterPro" id="IPR000209">
    <property type="entry name" value="Peptidase_S8/S53_dom"/>
</dbReference>
<dbReference type="GO" id="GO:0006508">
    <property type="term" value="P:proteolysis"/>
    <property type="evidence" value="ECO:0007669"/>
    <property type="project" value="UniProtKB-KW"/>
</dbReference>
<accession>A0A8J6XSR4</accession>
<proteinExistence type="inferred from homology"/>
<dbReference type="EMBL" id="JACXAE010000048">
    <property type="protein sequence ID" value="MBD2772993.1"/>
    <property type="molecule type" value="Genomic_DNA"/>
</dbReference>
<keyword evidence="10" id="KW-1185">Reference proteome</keyword>
<keyword evidence="3 6" id="KW-0378">Hydrolase</keyword>
<gene>
    <name evidence="9" type="ORF">ICL16_13140</name>
</gene>
<dbReference type="Proteomes" id="UP000629098">
    <property type="component" value="Unassembled WGS sequence"/>
</dbReference>
<dbReference type="InterPro" id="IPR036852">
    <property type="entry name" value="Peptidase_S8/S53_dom_sf"/>
</dbReference>
<dbReference type="CDD" id="cd07473">
    <property type="entry name" value="Peptidases_S8_Subtilisin_like"/>
    <property type="match status" value="1"/>
</dbReference>
<evidence type="ECO:0000259" key="8">
    <source>
        <dbReference type="Pfam" id="PF00082"/>
    </source>
</evidence>
<feature type="active site" description="Charge relay system" evidence="5 6">
    <location>
        <position position="144"/>
    </location>
</feature>
<dbReference type="PANTHER" id="PTHR43399">
    <property type="entry name" value="SUBTILISIN-RELATED"/>
    <property type="match status" value="1"/>
</dbReference>
<evidence type="ECO:0000256" key="3">
    <source>
        <dbReference type="ARBA" id="ARBA00022801"/>
    </source>
</evidence>
<evidence type="ECO:0000256" key="1">
    <source>
        <dbReference type="ARBA" id="ARBA00011073"/>
    </source>
</evidence>
<evidence type="ECO:0000256" key="5">
    <source>
        <dbReference type="PIRSR" id="PIRSR615500-1"/>
    </source>
</evidence>
<dbReference type="PRINTS" id="PR00723">
    <property type="entry name" value="SUBTILISIN"/>
</dbReference>
<comment type="similarity">
    <text evidence="1 6 7">Belongs to the peptidase S8 family.</text>
</comment>
<evidence type="ECO:0000256" key="6">
    <source>
        <dbReference type="PROSITE-ProRule" id="PRU01240"/>
    </source>
</evidence>
<dbReference type="InterPro" id="IPR034204">
    <property type="entry name" value="PfSUB1-like_cat_dom"/>
</dbReference>
<dbReference type="AlphaFoldDB" id="A0A8J6XSR4"/>
<dbReference type="PROSITE" id="PS00136">
    <property type="entry name" value="SUBTILASE_ASP"/>
    <property type="match status" value="1"/>
</dbReference>
<evidence type="ECO:0000256" key="2">
    <source>
        <dbReference type="ARBA" id="ARBA00022670"/>
    </source>
</evidence>
<dbReference type="GO" id="GO:0004252">
    <property type="term" value="F:serine-type endopeptidase activity"/>
    <property type="evidence" value="ECO:0007669"/>
    <property type="project" value="UniProtKB-UniRule"/>
</dbReference>
<sequence length="434" mass="45793">MPINTTSTNLNEIGLNISSLSSPNCSNYNNDYSLNLTSHSSFNPIINSLDSSNDLVTETYTTTTSQNDNFILGNSYYNSQGTYNRTSGYGFVNAAAAVARAAGQNTFTDVPNLGGNNWGADQVKAPEAWAQGYTGKGVVVAVVDSGVDYNHEDLNDNVWTNTKEIAGNNIDDDSNGYIDDIHGWNFVNNNNDAIDRSKTGHGTHVAGTIAGENNDIGVTGIAYDAQIMPVKVLDDQGTGTYSSIAKGITYAADNGANVINLSLGGSYPNAALEAAIEYASSKGAIVVMAAGNNSGAAPIYPARYANNHGLAVGAVDQDGNMAKFSNQAGSNPLPYVTAPGVNIYSTIPGNKYTSYNGTSMAAPHVSGVVALMLSANNNLTDAQVRQIVTETAGDGTQMASYSYTTEQNSMFVGSNLYSQSWSNEDDYYNISQRI</sequence>
<feature type="active site" description="Charge relay system" evidence="5 6">
    <location>
        <position position="201"/>
    </location>
</feature>
<organism evidence="9 10">
    <name type="scientific">Iningainema tapete BLCC-T55</name>
    <dbReference type="NCBI Taxonomy" id="2748662"/>
    <lineage>
        <taxon>Bacteria</taxon>
        <taxon>Bacillati</taxon>
        <taxon>Cyanobacteriota</taxon>
        <taxon>Cyanophyceae</taxon>
        <taxon>Nostocales</taxon>
        <taxon>Scytonemataceae</taxon>
        <taxon>Iningainema tapete</taxon>
    </lineage>
</organism>
<dbReference type="PROSITE" id="PS00138">
    <property type="entry name" value="SUBTILASE_SER"/>
    <property type="match status" value="1"/>
</dbReference>
<dbReference type="SUPFAM" id="SSF52743">
    <property type="entry name" value="Subtilisin-like"/>
    <property type="match status" value="1"/>
</dbReference>
<keyword evidence="4 6" id="KW-0720">Serine protease</keyword>
<comment type="caution">
    <text evidence="9">The sequence shown here is derived from an EMBL/GenBank/DDBJ whole genome shotgun (WGS) entry which is preliminary data.</text>
</comment>
<protein>
    <submittedName>
        <fullName evidence="9">S8 family serine peptidase</fullName>
    </submittedName>
</protein>
<evidence type="ECO:0000256" key="4">
    <source>
        <dbReference type="ARBA" id="ARBA00022825"/>
    </source>
</evidence>
<name>A0A8J6XSR4_9CYAN</name>